<organism evidence="1">
    <name type="scientific">bioreactor metagenome</name>
    <dbReference type="NCBI Taxonomy" id="1076179"/>
    <lineage>
        <taxon>unclassified sequences</taxon>
        <taxon>metagenomes</taxon>
        <taxon>ecological metagenomes</taxon>
    </lineage>
</organism>
<dbReference type="AlphaFoldDB" id="A0A645B4N6"/>
<sequence>MTYLELDRRDQKMIALMGAVAFGRLENFIIEDGFAQATADSLQIITDNYEHDDAPRIPKRDDGNFILTEKHVRFLRRIRRVKNGKIKSITIRFGLPVSSEIAEAVESI</sequence>
<proteinExistence type="predicted"/>
<evidence type="ECO:0000313" key="1">
    <source>
        <dbReference type="EMBL" id="MPM56684.1"/>
    </source>
</evidence>
<gene>
    <name evidence="1" type="ORF">SDC9_103493</name>
</gene>
<protein>
    <submittedName>
        <fullName evidence="1">Uncharacterized protein</fullName>
    </submittedName>
</protein>
<accession>A0A645B4N6</accession>
<dbReference type="EMBL" id="VSSQ01015879">
    <property type="protein sequence ID" value="MPM56684.1"/>
    <property type="molecule type" value="Genomic_DNA"/>
</dbReference>
<reference evidence="1" key="1">
    <citation type="submission" date="2019-08" db="EMBL/GenBank/DDBJ databases">
        <authorList>
            <person name="Kucharzyk K."/>
            <person name="Murdoch R.W."/>
            <person name="Higgins S."/>
            <person name="Loffler F."/>
        </authorList>
    </citation>
    <scope>NUCLEOTIDE SEQUENCE</scope>
</reference>
<name>A0A645B4N6_9ZZZZ</name>
<comment type="caution">
    <text evidence="1">The sequence shown here is derived from an EMBL/GenBank/DDBJ whole genome shotgun (WGS) entry which is preliminary data.</text>
</comment>